<evidence type="ECO:0000256" key="1">
    <source>
        <dbReference type="ARBA" id="ARBA00023172"/>
    </source>
</evidence>
<dbReference type="Pfam" id="PF13936">
    <property type="entry name" value="HTH_38"/>
    <property type="match status" value="1"/>
</dbReference>
<keyword evidence="1" id="KW-0233">DNA recombination</keyword>
<dbReference type="GO" id="GO:0032196">
    <property type="term" value="P:transposition"/>
    <property type="evidence" value="ECO:0007669"/>
    <property type="project" value="TreeGrafter"/>
</dbReference>
<reference evidence="3 5" key="1">
    <citation type="submission" date="2016-10" db="EMBL/GenBank/DDBJ databases">
        <title>Complete Genome Sequence of Acetogen Clostridium formicoaceticum ATCC 27076.</title>
        <authorList>
            <person name="Bao T."/>
            <person name="Cheng C."/>
            <person name="Zhao J."/>
            <person name="Yang S.-T."/>
            <person name="Wang J."/>
            <person name="Wang M."/>
        </authorList>
    </citation>
    <scope>NUCLEOTIDE SEQUENCE [LARGE SCALE GENOMIC DNA]</scope>
    <source>
        <strain evidence="3 5">ATCC 27076</strain>
    </source>
</reference>
<dbReference type="PANTHER" id="PTHR10948">
    <property type="entry name" value="TRANSPOSASE"/>
    <property type="match status" value="1"/>
</dbReference>
<dbReference type="KEGG" id="cfm:BJL90_07965"/>
<dbReference type="Proteomes" id="UP000177894">
    <property type="component" value="Chromosome"/>
</dbReference>
<dbReference type="GO" id="GO:0005829">
    <property type="term" value="C:cytosol"/>
    <property type="evidence" value="ECO:0007669"/>
    <property type="project" value="TreeGrafter"/>
</dbReference>
<keyword evidence="5" id="KW-1185">Reference proteome</keyword>
<dbReference type="EMBL" id="CP017603">
    <property type="protein sequence ID" value="AOY75838.1"/>
    <property type="molecule type" value="Genomic_DNA"/>
</dbReference>
<accession>A0AAC9RII3</accession>
<evidence type="ECO:0000313" key="6">
    <source>
        <dbReference type="Proteomes" id="UP000192478"/>
    </source>
</evidence>
<dbReference type="GO" id="GO:0004803">
    <property type="term" value="F:transposase activity"/>
    <property type="evidence" value="ECO:0007669"/>
    <property type="project" value="TreeGrafter"/>
</dbReference>
<dbReference type="SUPFAM" id="SSF53098">
    <property type="entry name" value="Ribonuclease H-like"/>
    <property type="match status" value="1"/>
</dbReference>
<evidence type="ECO:0000259" key="2">
    <source>
        <dbReference type="Pfam" id="PF13936"/>
    </source>
</evidence>
<dbReference type="InterPro" id="IPR051917">
    <property type="entry name" value="Transposase-Integrase"/>
</dbReference>
<dbReference type="NCBIfam" id="NF033563">
    <property type="entry name" value="transpos_IS30"/>
    <property type="match status" value="1"/>
</dbReference>
<evidence type="ECO:0000313" key="5">
    <source>
        <dbReference type="Proteomes" id="UP000177894"/>
    </source>
</evidence>
<dbReference type="InterPro" id="IPR053392">
    <property type="entry name" value="Transposase_IS30-like"/>
</dbReference>
<feature type="domain" description="Transposase IS30-like HTH" evidence="2">
    <location>
        <begin position="10"/>
        <end position="50"/>
    </location>
</feature>
<evidence type="ECO:0000313" key="4">
    <source>
        <dbReference type="EMBL" id="ARE86169.1"/>
    </source>
</evidence>
<dbReference type="GO" id="GO:0006310">
    <property type="term" value="P:DNA recombination"/>
    <property type="evidence" value="ECO:0007669"/>
    <property type="project" value="UniProtKB-KW"/>
</dbReference>
<sequence>MKRENFERNHKNLTFDERFYIEGCLQEGLNFTEIAVLLKRNRKTIAREIKNRRFAKCKDPKLKKSKCAYLKTCSITNFCNNSYCKRDVPCSKCKMRTCSQYCDNYVPGTCPKLLKPPYVCNGCAYPRTCGYDKMYYRASYADDTYHDAMSVSRKGIDLSPEELYELDNLISPLLLKGQSIAHVYATHADEIKCSKRTLYNYVDQGILRVRNIDLPRKVRYKPRKKKQKTVKINQEYRVGRTYEEFLAFTEKNPELNVVEMDVVEGQKGGKALLTLLFRNCNLMLIFLIDSASQECVINVFNHLREVVGTEGFKRSFPVILTDNGSEFKDPWSIEQDTYSDTRTRVFYCDPHKAYQKARLEKNHEFIRYILPNCTLSF</sequence>
<evidence type="ECO:0000313" key="3">
    <source>
        <dbReference type="EMBL" id="AOY75838.1"/>
    </source>
</evidence>
<dbReference type="RefSeq" id="WP_070966297.1">
    <property type="nucleotide sequence ID" value="NZ_CP017603.1"/>
</dbReference>
<dbReference type="InterPro" id="IPR025246">
    <property type="entry name" value="IS30-like_HTH"/>
</dbReference>
<dbReference type="InterPro" id="IPR012337">
    <property type="entry name" value="RNaseH-like_sf"/>
</dbReference>
<proteinExistence type="predicted"/>
<dbReference type="EMBL" id="CP020559">
    <property type="protein sequence ID" value="ARE86169.1"/>
    <property type="molecule type" value="Genomic_DNA"/>
</dbReference>
<dbReference type="Proteomes" id="UP000192478">
    <property type="component" value="Chromosome"/>
</dbReference>
<organism evidence="4 6">
    <name type="scientific">Clostridium formicaceticum</name>
    <dbReference type="NCBI Taxonomy" id="1497"/>
    <lineage>
        <taxon>Bacteria</taxon>
        <taxon>Bacillati</taxon>
        <taxon>Bacillota</taxon>
        <taxon>Clostridia</taxon>
        <taxon>Eubacteriales</taxon>
        <taxon>Clostridiaceae</taxon>
        <taxon>Clostridium</taxon>
    </lineage>
</organism>
<protein>
    <recommendedName>
        <fullName evidence="2">Transposase IS30-like HTH domain-containing protein</fullName>
    </recommendedName>
</protein>
<name>A0AAC9RII3_9CLOT</name>
<gene>
    <name evidence="3" type="ORF">BJL90_07965</name>
    <name evidence="4" type="ORF">CLFO_04910</name>
</gene>
<reference evidence="4 6" key="2">
    <citation type="submission" date="2017-03" db="EMBL/GenBank/DDBJ databases">
        <title>Complete sequence of Clostridium formicaceticum DSM 92.</title>
        <authorList>
            <person name="Poehlein A."/>
            <person name="Karl M."/>
            <person name="Bengelsdorf F.R."/>
            <person name="Duerre P."/>
            <person name="Daniel R."/>
        </authorList>
    </citation>
    <scope>NUCLEOTIDE SEQUENCE [LARGE SCALE GENOMIC DNA]</scope>
    <source>
        <strain evidence="4 6">DSM 92</strain>
    </source>
</reference>
<dbReference type="PANTHER" id="PTHR10948:SF23">
    <property type="entry name" value="TRANSPOSASE INSI FOR INSERTION SEQUENCE ELEMENT IS30A-RELATED"/>
    <property type="match status" value="1"/>
</dbReference>
<dbReference type="AlphaFoldDB" id="A0AAC9RII3"/>